<keyword evidence="2" id="KW-1185">Reference proteome</keyword>
<evidence type="ECO:0000313" key="2">
    <source>
        <dbReference type="Proteomes" id="UP000053263"/>
    </source>
</evidence>
<accession>A0A0C9T2E5</accession>
<dbReference type="EMBL" id="KN832577">
    <property type="protein sequence ID" value="KII83449.1"/>
    <property type="molecule type" value="Genomic_DNA"/>
</dbReference>
<proteinExistence type="predicted"/>
<name>A0A0C9T2E5_PLICR</name>
<protein>
    <submittedName>
        <fullName evidence="1">Uncharacterized protein</fullName>
    </submittedName>
</protein>
<organism evidence="1 2">
    <name type="scientific">Plicaturopsis crispa FD-325 SS-3</name>
    <dbReference type="NCBI Taxonomy" id="944288"/>
    <lineage>
        <taxon>Eukaryota</taxon>
        <taxon>Fungi</taxon>
        <taxon>Dikarya</taxon>
        <taxon>Basidiomycota</taxon>
        <taxon>Agaricomycotina</taxon>
        <taxon>Agaricomycetes</taxon>
        <taxon>Agaricomycetidae</taxon>
        <taxon>Amylocorticiales</taxon>
        <taxon>Amylocorticiaceae</taxon>
        <taxon>Plicatura</taxon>
        <taxon>Plicaturopsis crispa</taxon>
    </lineage>
</organism>
<reference evidence="1 2" key="1">
    <citation type="submission" date="2014-06" db="EMBL/GenBank/DDBJ databases">
        <title>Evolutionary Origins and Diversification of the Mycorrhizal Mutualists.</title>
        <authorList>
            <consortium name="DOE Joint Genome Institute"/>
            <consortium name="Mycorrhizal Genomics Consortium"/>
            <person name="Kohler A."/>
            <person name="Kuo A."/>
            <person name="Nagy L.G."/>
            <person name="Floudas D."/>
            <person name="Copeland A."/>
            <person name="Barry K.W."/>
            <person name="Cichocki N."/>
            <person name="Veneault-Fourrey C."/>
            <person name="LaButti K."/>
            <person name="Lindquist E.A."/>
            <person name="Lipzen A."/>
            <person name="Lundell T."/>
            <person name="Morin E."/>
            <person name="Murat C."/>
            <person name="Riley R."/>
            <person name="Ohm R."/>
            <person name="Sun H."/>
            <person name="Tunlid A."/>
            <person name="Henrissat B."/>
            <person name="Grigoriev I.V."/>
            <person name="Hibbett D.S."/>
            <person name="Martin F."/>
        </authorList>
    </citation>
    <scope>NUCLEOTIDE SEQUENCE [LARGE SCALE GENOMIC DNA]</scope>
    <source>
        <strain evidence="1 2">FD-325 SS-3</strain>
    </source>
</reference>
<evidence type="ECO:0000313" key="1">
    <source>
        <dbReference type="EMBL" id="KII83449.1"/>
    </source>
</evidence>
<sequence length="150" mass="17129">MPGFPRALFSETEIKATTWYSRKLGVPNVPTIEQVKNHSERIDNIAGITTHTVDGKMGNTYAWNDWREILGHEWCNPLVRKHIKTYAEDTGGLFMDGAWHGEKWRFHADPNLAAPMARGSDGKDYFVEELAMANTWEESPRHAYALVQAR</sequence>
<gene>
    <name evidence="1" type="ORF">PLICRDRAFT_32899</name>
</gene>
<dbReference type="Proteomes" id="UP000053263">
    <property type="component" value="Unassembled WGS sequence"/>
</dbReference>
<dbReference type="HOGENOM" id="CLU_145550_0_0_1"/>
<dbReference type="OrthoDB" id="2881727at2759"/>
<dbReference type="AlphaFoldDB" id="A0A0C9T2E5"/>